<dbReference type="AlphaFoldDB" id="A0A0K0FJ46"/>
<organism evidence="1 2">
    <name type="scientific">Strongyloides venezuelensis</name>
    <name type="common">Threadworm</name>
    <dbReference type="NCBI Taxonomy" id="75913"/>
    <lineage>
        <taxon>Eukaryota</taxon>
        <taxon>Metazoa</taxon>
        <taxon>Ecdysozoa</taxon>
        <taxon>Nematoda</taxon>
        <taxon>Chromadorea</taxon>
        <taxon>Rhabditida</taxon>
        <taxon>Tylenchina</taxon>
        <taxon>Panagrolaimomorpha</taxon>
        <taxon>Strongyloidoidea</taxon>
        <taxon>Strongyloididae</taxon>
        <taxon>Strongyloides</taxon>
    </lineage>
</organism>
<sequence>MSKIICSICGSKFILFNNITKFKEHVHTIHKCGRVTIGKLSFKCAQSFYRTLTSDNCNCKNTGIFTFTSILRHYRKMHDFGSPENNSSHEVISITNEININNDENLYDSKNINMNVDKIGANIKEATNEILNNLRLISGSAIEFARIQATITKCGFTDEFQEVLEPISTQYKREQYFLKKKVFIKTILIVSEMNDLIDNDTNVCVDDNIENFAVRFLTFSSNNLEFNQSMGFFY</sequence>
<protein>
    <submittedName>
        <fullName evidence="2">C2H2-type domain-containing protein</fullName>
    </submittedName>
</protein>
<keyword evidence="1" id="KW-1185">Reference proteome</keyword>
<dbReference type="WBParaSite" id="SVE_0891900.1">
    <property type="protein sequence ID" value="SVE_0891900.1"/>
    <property type="gene ID" value="SVE_0891900"/>
</dbReference>
<proteinExistence type="predicted"/>
<evidence type="ECO:0000313" key="2">
    <source>
        <dbReference type="WBParaSite" id="SVE_0891900.1"/>
    </source>
</evidence>
<reference evidence="1" key="1">
    <citation type="submission" date="2014-07" db="EMBL/GenBank/DDBJ databases">
        <authorList>
            <person name="Martin A.A"/>
            <person name="De Silva N."/>
        </authorList>
    </citation>
    <scope>NUCLEOTIDE SEQUENCE</scope>
</reference>
<evidence type="ECO:0000313" key="1">
    <source>
        <dbReference type="Proteomes" id="UP000035680"/>
    </source>
</evidence>
<reference evidence="2" key="2">
    <citation type="submission" date="2015-08" db="UniProtKB">
        <authorList>
            <consortium name="WormBaseParasite"/>
        </authorList>
    </citation>
    <scope>IDENTIFICATION</scope>
</reference>
<accession>A0A0K0FJ46</accession>
<dbReference type="Proteomes" id="UP000035680">
    <property type="component" value="Unassembled WGS sequence"/>
</dbReference>
<name>A0A0K0FJ46_STRVS</name>